<reference evidence="1 2" key="1">
    <citation type="journal article" date="2018" name="Front. Plant Sci.">
        <title>Red Clover (Trifolium pratense) and Zigzag Clover (T. medium) - A Picture of Genomic Similarities and Differences.</title>
        <authorList>
            <person name="Dluhosova J."/>
            <person name="Istvanek J."/>
            <person name="Nedelnik J."/>
            <person name="Repkova J."/>
        </authorList>
    </citation>
    <scope>NUCLEOTIDE SEQUENCE [LARGE SCALE GENOMIC DNA]</scope>
    <source>
        <strain evidence="2">cv. 10/8</strain>
        <tissue evidence="1">Leaf</tissue>
    </source>
</reference>
<dbReference type="AlphaFoldDB" id="A0A392VJX7"/>
<comment type="caution">
    <text evidence="1">The sequence shown here is derived from an EMBL/GenBank/DDBJ whole genome shotgun (WGS) entry which is preliminary data.</text>
</comment>
<dbReference type="EMBL" id="LXQA011199202">
    <property type="protein sequence ID" value="MCI88666.1"/>
    <property type="molecule type" value="Genomic_DNA"/>
</dbReference>
<evidence type="ECO:0000313" key="1">
    <source>
        <dbReference type="EMBL" id="MCI88666.1"/>
    </source>
</evidence>
<organism evidence="1 2">
    <name type="scientific">Trifolium medium</name>
    <dbReference type="NCBI Taxonomy" id="97028"/>
    <lineage>
        <taxon>Eukaryota</taxon>
        <taxon>Viridiplantae</taxon>
        <taxon>Streptophyta</taxon>
        <taxon>Embryophyta</taxon>
        <taxon>Tracheophyta</taxon>
        <taxon>Spermatophyta</taxon>
        <taxon>Magnoliopsida</taxon>
        <taxon>eudicotyledons</taxon>
        <taxon>Gunneridae</taxon>
        <taxon>Pentapetalae</taxon>
        <taxon>rosids</taxon>
        <taxon>fabids</taxon>
        <taxon>Fabales</taxon>
        <taxon>Fabaceae</taxon>
        <taxon>Papilionoideae</taxon>
        <taxon>50 kb inversion clade</taxon>
        <taxon>NPAAA clade</taxon>
        <taxon>Hologalegina</taxon>
        <taxon>IRL clade</taxon>
        <taxon>Trifolieae</taxon>
        <taxon>Trifolium</taxon>
    </lineage>
</organism>
<dbReference type="Proteomes" id="UP000265520">
    <property type="component" value="Unassembled WGS sequence"/>
</dbReference>
<sequence length="41" mass="4264">HAEGGAQGQAELKYAEGGVHGRAELSMLNVEPMVELKVGLS</sequence>
<keyword evidence="2" id="KW-1185">Reference proteome</keyword>
<accession>A0A392VJX7</accession>
<protein>
    <submittedName>
        <fullName evidence="1">Uncharacterized protein</fullName>
    </submittedName>
</protein>
<name>A0A392VJX7_9FABA</name>
<evidence type="ECO:0000313" key="2">
    <source>
        <dbReference type="Proteomes" id="UP000265520"/>
    </source>
</evidence>
<feature type="non-terminal residue" evidence="1">
    <location>
        <position position="1"/>
    </location>
</feature>
<proteinExistence type="predicted"/>